<feature type="region of interest" description="Disordered" evidence="1">
    <location>
        <begin position="40"/>
        <end position="84"/>
    </location>
</feature>
<dbReference type="AlphaFoldDB" id="A0A2H1I2H9"/>
<dbReference type="Proteomes" id="UP000234342">
    <property type="component" value="Unassembled WGS sequence"/>
</dbReference>
<accession>A0A2H1I2H9</accession>
<organism evidence="2 3">
    <name type="scientific">Brevibacterium antiquum</name>
    <dbReference type="NCBI Taxonomy" id="234835"/>
    <lineage>
        <taxon>Bacteria</taxon>
        <taxon>Bacillati</taxon>
        <taxon>Actinomycetota</taxon>
        <taxon>Actinomycetes</taxon>
        <taxon>Micrococcales</taxon>
        <taxon>Brevibacteriaceae</taxon>
        <taxon>Brevibacterium</taxon>
    </lineage>
</organism>
<feature type="region of interest" description="Disordered" evidence="1">
    <location>
        <begin position="1"/>
        <end position="27"/>
    </location>
</feature>
<reference evidence="3" key="1">
    <citation type="submission" date="2017-03" db="EMBL/GenBank/DDBJ databases">
        <authorList>
            <person name="Monnet C."/>
        </authorList>
    </citation>
    <scope>NUCLEOTIDE SEQUENCE [LARGE SCALE GENOMIC DNA]</scope>
    <source>
        <strain evidence="3">P10</strain>
    </source>
</reference>
<feature type="compositionally biased region" description="Basic and acidic residues" evidence="1">
    <location>
        <begin position="42"/>
        <end position="84"/>
    </location>
</feature>
<name>A0A2H1I2H9_9MICO</name>
<sequence length="84" mass="9811">MNISTRSAWHTGGTDTPSTRERTPSHTRFWWRSTHNVVPLRATDDHREAAKPEARSGFEEARRSSGTKWHDRPLQSVRGDWRTR</sequence>
<gene>
    <name evidence="2" type="ORF">BANT10_00491</name>
</gene>
<keyword evidence="3" id="KW-1185">Reference proteome</keyword>
<dbReference type="EMBL" id="FXZE01000002">
    <property type="protein sequence ID" value="SMX69429.1"/>
    <property type="molecule type" value="Genomic_DNA"/>
</dbReference>
<evidence type="ECO:0000313" key="3">
    <source>
        <dbReference type="Proteomes" id="UP000234342"/>
    </source>
</evidence>
<feature type="compositionally biased region" description="Polar residues" evidence="1">
    <location>
        <begin position="1"/>
        <end position="17"/>
    </location>
</feature>
<protein>
    <submittedName>
        <fullName evidence="2">Uncharacterized protein</fullName>
    </submittedName>
</protein>
<evidence type="ECO:0000256" key="1">
    <source>
        <dbReference type="SAM" id="MobiDB-lite"/>
    </source>
</evidence>
<proteinExistence type="predicted"/>
<evidence type="ECO:0000313" key="2">
    <source>
        <dbReference type="EMBL" id="SMX69429.1"/>
    </source>
</evidence>